<dbReference type="EMBL" id="PXOQ01000007">
    <property type="protein sequence ID" value="PSG90192.1"/>
    <property type="molecule type" value="Genomic_DNA"/>
</dbReference>
<proteinExistence type="predicted"/>
<reference evidence="1 2" key="1">
    <citation type="submission" date="2018-03" db="EMBL/GenBank/DDBJ databases">
        <title>Mesoflavibacter sp. HG37 and Mesoflavibacter sp. HG96 sp.nov., two marine bacteria isolated from seawater of Western Pacific Ocean.</title>
        <authorList>
            <person name="Cheng H."/>
            <person name="Wu Y.-H."/>
            <person name="Guo L.-L."/>
            <person name="Xu X.-W."/>
        </authorList>
    </citation>
    <scope>NUCLEOTIDE SEQUENCE [LARGE SCALE GENOMIC DNA]</scope>
    <source>
        <strain evidence="1 2">KCTC 32269</strain>
    </source>
</reference>
<organism evidence="1 2">
    <name type="scientific">Aurantibacter aestuarii</name>
    <dbReference type="NCBI Taxonomy" id="1266046"/>
    <lineage>
        <taxon>Bacteria</taxon>
        <taxon>Pseudomonadati</taxon>
        <taxon>Bacteroidota</taxon>
        <taxon>Flavobacteriia</taxon>
        <taxon>Flavobacteriales</taxon>
        <taxon>Flavobacteriaceae</taxon>
        <taxon>Aurantibacter</taxon>
    </lineage>
</organism>
<gene>
    <name evidence="1" type="ORF">C7H52_02640</name>
</gene>
<dbReference type="RefSeq" id="WP_106462333.1">
    <property type="nucleotide sequence ID" value="NZ_PXOQ01000007.1"/>
</dbReference>
<keyword evidence="2" id="KW-1185">Reference proteome</keyword>
<dbReference type="Proteomes" id="UP000238426">
    <property type="component" value="Unassembled WGS sequence"/>
</dbReference>
<evidence type="ECO:0008006" key="3">
    <source>
        <dbReference type="Google" id="ProtNLM"/>
    </source>
</evidence>
<accession>A0A2T1NCM6</accession>
<name>A0A2T1NCM6_9FLAO</name>
<comment type="caution">
    <text evidence="1">The sequence shown here is derived from an EMBL/GenBank/DDBJ whole genome shotgun (WGS) entry which is preliminary data.</text>
</comment>
<dbReference type="PROSITE" id="PS51257">
    <property type="entry name" value="PROKAR_LIPOPROTEIN"/>
    <property type="match status" value="1"/>
</dbReference>
<evidence type="ECO:0000313" key="1">
    <source>
        <dbReference type="EMBL" id="PSG90192.1"/>
    </source>
</evidence>
<protein>
    <recommendedName>
        <fullName evidence="3">Gliding motility-associated protein GldM N-terminal domain-containing protein</fullName>
    </recommendedName>
</protein>
<evidence type="ECO:0000313" key="2">
    <source>
        <dbReference type="Proteomes" id="UP000238426"/>
    </source>
</evidence>
<dbReference type="OrthoDB" id="1443931at2"/>
<sequence>MIKYYSILIFLLVLSCKNDDVAQKTSDISKKQEAFLTKETISALKFNDYLLDAKASVLASEWKSYQTIASEIEQIKNLNFDFFNKEKDVFDTTFKEFQTNIPESLNTQPIKARALVLETHMYRLKDELGFKKKLFKSDLKYVKEVLVAFSNLNLQINKKLEKEAQIIIRPY</sequence>
<dbReference type="AlphaFoldDB" id="A0A2T1NCM6"/>